<evidence type="ECO:0000256" key="1">
    <source>
        <dbReference type="ARBA" id="ARBA00022723"/>
    </source>
</evidence>
<evidence type="ECO:0000313" key="7">
    <source>
        <dbReference type="EMBL" id="CAL1544095.1"/>
    </source>
</evidence>
<dbReference type="EMBL" id="CAXITT010000596">
    <property type="protein sequence ID" value="CAL1544095.1"/>
    <property type="molecule type" value="Genomic_DNA"/>
</dbReference>
<dbReference type="Pfam" id="PF13923">
    <property type="entry name" value="zf-C3HC4_2"/>
    <property type="match status" value="1"/>
</dbReference>
<protein>
    <recommendedName>
        <fullName evidence="9">RING-type E3 ubiquitin transferase</fullName>
    </recommendedName>
</protein>
<dbReference type="PROSITE" id="PS50330">
    <property type="entry name" value="UIM"/>
    <property type="match status" value="1"/>
</dbReference>
<feature type="domain" description="C2H2-type" evidence="6">
    <location>
        <begin position="141"/>
        <end position="169"/>
    </location>
</feature>
<evidence type="ECO:0008006" key="9">
    <source>
        <dbReference type="Google" id="ProtNLM"/>
    </source>
</evidence>
<dbReference type="InterPro" id="IPR013087">
    <property type="entry name" value="Znf_C2H2_type"/>
</dbReference>
<dbReference type="GO" id="GO:0006511">
    <property type="term" value="P:ubiquitin-dependent protein catabolic process"/>
    <property type="evidence" value="ECO:0007669"/>
    <property type="project" value="TreeGrafter"/>
</dbReference>
<evidence type="ECO:0000259" key="6">
    <source>
        <dbReference type="PROSITE" id="PS50157"/>
    </source>
</evidence>
<evidence type="ECO:0000256" key="3">
    <source>
        <dbReference type="ARBA" id="ARBA00022833"/>
    </source>
</evidence>
<feature type="domain" description="RING-type" evidence="5">
    <location>
        <begin position="27"/>
        <end position="67"/>
    </location>
</feature>
<dbReference type="InterPro" id="IPR001841">
    <property type="entry name" value="Znf_RING"/>
</dbReference>
<dbReference type="GO" id="GO:0061630">
    <property type="term" value="F:ubiquitin protein ligase activity"/>
    <property type="evidence" value="ECO:0007669"/>
    <property type="project" value="TreeGrafter"/>
</dbReference>
<dbReference type="InterPro" id="IPR013083">
    <property type="entry name" value="Znf_RING/FYVE/PHD"/>
</dbReference>
<keyword evidence="8" id="KW-1185">Reference proteome</keyword>
<dbReference type="SUPFAM" id="SSF57850">
    <property type="entry name" value="RING/U-box"/>
    <property type="match status" value="1"/>
</dbReference>
<dbReference type="GO" id="GO:0008270">
    <property type="term" value="F:zinc ion binding"/>
    <property type="evidence" value="ECO:0007669"/>
    <property type="project" value="UniProtKB-KW"/>
</dbReference>
<evidence type="ECO:0000256" key="2">
    <source>
        <dbReference type="ARBA" id="ARBA00022771"/>
    </source>
</evidence>
<dbReference type="PANTHER" id="PTHR46016">
    <property type="entry name" value="ZINC FINGER, RING/FYVE/PHD-TYPE"/>
    <property type="match status" value="1"/>
</dbReference>
<keyword evidence="1" id="KW-0479">Metal-binding</keyword>
<name>A0AAV2IB88_LYMST</name>
<dbReference type="SMART" id="SM00184">
    <property type="entry name" value="RING"/>
    <property type="match status" value="1"/>
</dbReference>
<evidence type="ECO:0000256" key="4">
    <source>
        <dbReference type="PROSITE-ProRule" id="PRU00042"/>
    </source>
</evidence>
<organism evidence="7 8">
    <name type="scientific">Lymnaea stagnalis</name>
    <name type="common">Great pond snail</name>
    <name type="synonym">Helix stagnalis</name>
    <dbReference type="NCBI Taxonomy" id="6523"/>
    <lineage>
        <taxon>Eukaryota</taxon>
        <taxon>Metazoa</taxon>
        <taxon>Spiralia</taxon>
        <taxon>Lophotrochozoa</taxon>
        <taxon>Mollusca</taxon>
        <taxon>Gastropoda</taxon>
        <taxon>Heterobranchia</taxon>
        <taxon>Euthyneura</taxon>
        <taxon>Panpulmonata</taxon>
        <taxon>Hygrophila</taxon>
        <taxon>Lymnaeoidea</taxon>
        <taxon>Lymnaeidae</taxon>
        <taxon>Lymnaea</taxon>
    </lineage>
</organism>
<dbReference type="InterPro" id="IPR051438">
    <property type="entry name" value="RNF_E3_ubiq-protein_ligase"/>
</dbReference>
<dbReference type="PROSITE" id="PS50089">
    <property type="entry name" value="ZF_RING_2"/>
    <property type="match status" value="1"/>
</dbReference>
<keyword evidence="2 4" id="KW-0863">Zinc-finger</keyword>
<dbReference type="Pfam" id="PF05605">
    <property type="entry name" value="zf-Di19"/>
    <property type="match status" value="1"/>
</dbReference>
<sequence>MDPNAAPAHSSSVSSSMAQATEEEFECAVCMECFTQPTYIQPCYHVYCLVCLQTLLSNPGSRCPQCRSNIDSLIPAVEMEKKMLECSILCSDCQVDILAASMKDHKLNCPAVTRNRVQVSQSTQFEGVAGGSANLPNRSTFKCPYCNETNLLCTQLVEHCNTYHKGSRKKVVCPVCASMPWGDSRFKSANFLEHLNARHRFEYETYVDYEQDDDAMLQLALEASLQYQ</sequence>
<evidence type="ECO:0000259" key="5">
    <source>
        <dbReference type="PROSITE" id="PS50089"/>
    </source>
</evidence>
<proteinExistence type="predicted"/>
<dbReference type="PANTHER" id="PTHR46016:SF1">
    <property type="entry name" value="RING-TYPE DOMAIN-CONTAINING PROTEIN"/>
    <property type="match status" value="1"/>
</dbReference>
<keyword evidence="3" id="KW-0862">Zinc</keyword>
<dbReference type="InterPro" id="IPR017907">
    <property type="entry name" value="Znf_RING_CS"/>
</dbReference>
<dbReference type="InterPro" id="IPR003903">
    <property type="entry name" value="UIM_dom"/>
</dbReference>
<accession>A0AAV2IB88</accession>
<dbReference type="Gene3D" id="3.30.40.10">
    <property type="entry name" value="Zinc/RING finger domain, C3HC4 (zinc finger)"/>
    <property type="match status" value="1"/>
</dbReference>
<comment type="caution">
    <text evidence="7">The sequence shown here is derived from an EMBL/GenBank/DDBJ whole genome shotgun (WGS) entry which is preliminary data.</text>
</comment>
<dbReference type="GO" id="GO:0000209">
    <property type="term" value="P:protein polyubiquitination"/>
    <property type="evidence" value="ECO:0007669"/>
    <property type="project" value="TreeGrafter"/>
</dbReference>
<dbReference type="PROSITE" id="PS50157">
    <property type="entry name" value="ZINC_FINGER_C2H2_2"/>
    <property type="match status" value="1"/>
</dbReference>
<dbReference type="PROSITE" id="PS00518">
    <property type="entry name" value="ZF_RING_1"/>
    <property type="match status" value="1"/>
</dbReference>
<dbReference type="AlphaFoldDB" id="A0AAV2IB88"/>
<dbReference type="Proteomes" id="UP001497497">
    <property type="component" value="Unassembled WGS sequence"/>
</dbReference>
<reference evidence="7 8" key="1">
    <citation type="submission" date="2024-04" db="EMBL/GenBank/DDBJ databases">
        <authorList>
            <consortium name="Genoscope - CEA"/>
            <person name="William W."/>
        </authorList>
    </citation>
    <scope>NUCLEOTIDE SEQUENCE [LARGE SCALE GENOMIC DNA]</scope>
</reference>
<evidence type="ECO:0000313" key="8">
    <source>
        <dbReference type="Proteomes" id="UP001497497"/>
    </source>
</evidence>
<dbReference type="InterPro" id="IPR008598">
    <property type="entry name" value="Di19_Zn-bd"/>
</dbReference>
<gene>
    <name evidence="7" type="ORF">GSLYS_00017608001</name>
</gene>